<evidence type="ECO:0000256" key="1">
    <source>
        <dbReference type="ARBA" id="ARBA00007626"/>
    </source>
</evidence>
<dbReference type="EMBL" id="CAKMRJ010000001">
    <property type="protein sequence ID" value="CAH1413091.1"/>
    <property type="molecule type" value="Genomic_DNA"/>
</dbReference>
<evidence type="ECO:0008006" key="6">
    <source>
        <dbReference type="Google" id="ProtNLM"/>
    </source>
</evidence>
<dbReference type="NCBIfam" id="TIGR00756">
    <property type="entry name" value="PPR"/>
    <property type="match status" value="3"/>
</dbReference>
<evidence type="ECO:0000313" key="5">
    <source>
        <dbReference type="Proteomes" id="UP001157418"/>
    </source>
</evidence>
<evidence type="ECO:0000256" key="2">
    <source>
        <dbReference type="ARBA" id="ARBA00022737"/>
    </source>
</evidence>
<organism evidence="4 5">
    <name type="scientific">Lactuca virosa</name>
    <dbReference type="NCBI Taxonomy" id="75947"/>
    <lineage>
        <taxon>Eukaryota</taxon>
        <taxon>Viridiplantae</taxon>
        <taxon>Streptophyta</taxon>
        <taxon>Embryophyta</taxon>
        <taxon>Tracheophyta</taxon>
        <taxon>Spermatophyta</taxon>
        <taxon>Magnoliopsida</taxon>
        <taxon>eudicotyledons</taxon>
        <taxon>Gunneridae</taxon>
        <taxon>Pentapetalae</taxon>
        <taxon>asterids</taxon>
        <taxon>campanulids</taxon>
        <taxon>Asterales</taxon>
        <taxon>Asteraceae</taxon>
        <taxon>Cichorioideae</taxon>
        <taxon>Cichorieae</taxon>
        <taxon>Lactucinae</taxon>
        <taxon>Lactuca</taxon>
    </lineage>
</organism>
<name>A0AAU9LEB5_9ASTR</name>
<dbReference type="Pfam" id="PF13812">
    <property type="entry name" value="PPR_3"/>
    <property type="match status" value="1"/>
</dbReference>
<evidence type="ECO:0000256" key="3">
    <source>
        <dbReference type="PROSITE-ProRule" id="PRU00708"/>
    </source>
</evidence>
<proteinExistence type="inferred from homology"/>
<accession>A0AAU9LEB5</accession>
<keyword evidence="2" id="KW-0677">Repeat</keyword>
<sequence>MDSVKMRNYAFKIFHEMKRVNVDPNTVTYNTLITACSQSGLCNEGKTKKAAYLVKELDKKKLVPNSSTFSALIKAQCVRKNPDRGFQLYKSMVKSNCRPNEDTVKMLILSYLQTDDYDGVFSVFREMLERQIGPDTIVLSGLCKGFSKVWKDRLVMDLLREIDDDVFSHERYEKVKNVICDSNNE</sequence>
<comment type="caution">
    <text evidence="4">The sequence shown here is derived from an EMBL/GenBank/DDBJ whole genome shotgun (WGS) entry which is preliminary data.</text>
</comment>
<dbReference type="AlphaFoldDB" id="A0AAU9LEB5"/>
<dbReference type="PANTHER" id="PTHR47447:SF17">
    <property type="entry name" value="OS12G0638900 PROTEIN"/>
    <property type="match status" value="1"/>
</dbReference>
<reference evidence="4 5" key="1">
    <citation type="submission" date="2022-01" db="EMBL/GenBank/DDBJ databases">
        <authorList>
            <person name="Xiong W."/>
            <person name="Schranz E."/>
        </authorList>
    </citation>
    <scope>NUCLEOTIDE SEQUENCE [LARGE SCALE GENOMIC DNA]</scope>
</reference>
<dbReference type="InterPro" id="IPR011990">
    <property type="entry name" value="TPR-like_helical_dom_sf"/>
</dbReference>
<dbReference type="PROSITE" id="PS51375">
    <property type="entry name" value="PPR"/>
    <property type="match status" value="2"/>
</dbReference>
<gene>
    <name evidence="4" type="ORF">LVIROSA_LOCUS1067</name>
</gene>
<dbReference type="PANTHER" id="PTHR47447">
    <property type="entry name" value="OS03G0856100 PROTEIN"/>
    <property type="match status" value="1"/>
</dbReference>
<protein>
    <recommendedName>
        <fullName evidence="6">Pentatricopeptide repeat-containing protein</fullName>
    </recommendedName>
</protein>
<dbReference type="InterPro" id="IPR002885">
    <property type="entry name" value="PPR_rpt"/>
</dbReference>
<dbReference type="Gene3D" id="1.25.40.10">
    <property type="entry name" value="Tetratricopeptide repeat domain"/>
    <property type="match status" value="1"/>
</dbReference>
<dbReference type="Proteomes" id="UP001157418">
    <property type="component" value="Unassembled WGS sequence"/>
</dbReference>
<feature type="repeat" description="PPR" evidence="3">
    <location>
        <begin position="100"/>
        <end position="134"/>
    </location>
</feature>
<feature type="repeat" description="PPR" evidence="3">
    <location>
        <begin position="65"/>
        <end position="99"/>
    </location>
</feature>
<keyword evidence="5" id="KW-1185">Reference proteome</keyword>
<comment type="similarity">
    <text evidence="1">Belongs to the PPR family. P subfamily.</text>
</comment>
<evidence type="ECO:0000313" key="4">
    <source>
        <dbReference type="EMBL" id="CAH1413091.1"/>
    </source>
</evidence>
<dbReference type="Pfam" id="PF01535">
    <property type="entry name" value="PPR"/>
    <property type="match status" value="1"/>
</dbReference>